<feature type="coiled-coil region" evidence="12">
    <location>
        <begin position="771"/>
        <end position="984"/>
    </location>
</feature>
<evidence type="ECO:0000256" key="2">
    <source>
        <dbReference type="ARBA" id="ARBA00006005"/>
    </source>
</evidence>
<dbReference type="GO" id="GO:0005524">
    <property type="term" value="F:ATP binding"/>
    <property type="evidence" value="ECO:0007669"/>
    <property type="project" value="UniProtKB-KW"/>
</dbReference>
<evidence type="ECO:0000256" key="4">
    <source>
        <dbReference type="ARBA" id="ARBA00022741"/>
    </source>
</evidence>
<feature type="coiled-coil region" evidence="12">
    <location>
        <begin position="294"/>
        <end position="556"/>
    </location>
</feature>
<dbReference type="InterPro" id="IPR036277">
    <property type="entry name" value="SMC_hinge_sf"/>
</dbReference>
<dbReference type="InterPro" id="IPR003395">
    <property type="entry name" value="RecF/RecN/SMC_N"/>
</dbReference>
<evidence type="ECO:0000259" key="14">
    <source>
        <dbReference type="SMART" id="SM00968"/>
    </source>
</evidence>
<evidence type="ECO:0000256" key="7">
    <source>
        <dbReference type="ARBA" id="ARBA00023054"/>
    </source>
</evidence>
<keyword evidence="5" id="KW-0498">Mitosis</keyword>
<evidence type="ECO:0000256" key="9">
    <source>
        <dbReference type="ARBA" id="ARBA00023242"/>
    </source>
</evidence>
<dbReference type="GO" id="GO:0051301">
    <property type="term" value="P:cell division"/>
    <property type="evidence" value="ECO:0007669"/>
    <property type="project" value="UniProtKB-KW"/>
</dbReference>
<evidence type="ECO:0000256" key="12">
    <source>
        <dbReference type="SAM" id="Coils"/>
    </source>
</evidence>
<dbReference type="Proteomes" id="UP001150925">
    <property type="component" value="Unassembled WGS sequence"/>
</dbReference>
<dbReference type="FunFam" id="3.40.50.300:FF:000585">
    <property type="entry name" value="Structural maintenance of chromosomes 4"/>
    <property type="match status" value="1"/>
</dbReference>
<keyword evidence="6" id="KW-0067">ATP-binding</keyword>
<evidence type="ECO:0000256" key="8">
    <source>
        <dbReference type="ARBA" id="ARBA00023067"/>
    </source>
</evidence>
<keyword evidence="16" id="KW-1185">Reference proteome</keyword>
<dbReference type="OrthoDB" id="5575062at2759"/>
<keyword evidence="7 12" id="KW-0175">Coiled coil</keyword>
<evidence type="ECO:0000313" key="16">
    <source>
        <dbReference type="Proteomes" id="UP001150925"/>
    </source>
</evidence>
<comment type="subcellular location">
    <subcellularLocation>
        <location evidence="1 11">Nucleus</location>
    </subcellularLocation>
</comment>
<keyword evidence="8" id="KW-0226">DNA condensation</keyword>
<evidence type="ECO:0000256" key="3">
    <source>
        <dbReference type="ARBA" id="ARBA00022618"/>
    </source>
</evidence>
<sequence length="1261" mass="143200">MLQSQPMADEPVAHGTPTMSAIVPSQETTRPVTPPAPETRLIITRMVLNNFKSYAGQQIVGPFHKSFSAVVGPNGSGKSNVIDALLFVFGYRANKMRQGRLSELIHSSQNHQNLASCSVEVHFCEIRDLPGTEAYETIPGSELVISRTALRNNSSKYYMNGHVSSFTQVTTLLREKGVDLDHKRFLILQGEVESISQMKPKAQNEHEEGLLEYLEDIIGTSKYKEPINESGMALDSFTDEQTEKLGRMKIAERERNSLLGKKQEAEEYLAAENRLTLQKSLLFQRRLLDASNLATQAEEKYSSLKSTLESELEKFSAHKQEIRAMEDQYKLVVKEYETIGKRASEATKELSRFEREDVQLQENRKFIKTKLKKLDKTLQKDRLTLSELESTLTHSDADKERAQQDIGQLERQLEGEEKELSNVVESLKDKTEVFSQQIEQHQNELAPWVEKTNAEQSRLDIAQAEYRLLEEKSQATAKQLEQVQNEVVELENLKELKQGQLKTQKTQLKQATKKLKELNAALALSDEQATGFREDLTKARQKFEEANANLETFQSHNKVLQALLRMKETGRIEGINHRLGNLGVIDDQYDVAISTACPSLDNLVVDDVASAQKCIEYLRKNNLGRAVFIVLNQLSTKPTPPPETPEGVPRLFDLVKPQHPKYRAAFHHVLRDTLVAKDLDQANRIAFGKKSQRWRVVTLQGQLIEASGAMSGGGNRVARGLMSSTFVDHDVTPEIVQGLLKQYQHAEKQWADFNRLREDMQVEAQMVEKNLPSLETAESKLQMEIEALTQQQDTLRQRIGVLQESDQPDEQDVERMAKLRQVIEGHQGQLATLQKKQHAIEDSIKQLQDKILEVGGVQLRLQKAKVESLKQRIETLQDQLIKSDVALKKAAKDHDKLQVTLERHGQEQQSLNEQLAKVNDEIGAKTLAAVHVKEQCDKVQGQLEDKKDAVEQLKTDLDQKMDEYNATRAREVDLKHAVDEAERQHAETIKSCNYWKGELSRLSLQTVDEVDEEHSSDELEIYPEETLREVDVMEASTVIKQLEAQLARAKPNLSVLTEFRERDRECQARIEEMNNVTIQREQAKQQYDELRRKRLEEFMEGFNIISYKLKEMYQMITLGGNAELELVDSLDPFSEGIIFSVMPPKKSWRNIANLSGGEKTLSSLALVFALHHYKPTPLYVMDEIDAALDFRNVSIVANYIKDRTKNAQFIIISLRNNMFELADRLVGIYKTHNQTKSIAINPGAAAQRSGTITTGNSSQAP</sequence>
<dbReference type="InterPro" id="IPR027417">
    <property type="entry name" value="P-loop_NTPase"/>
</dbReference>
<keyword evidence="9 11" id="KW-0539">Nucleus</keyword>
<name>A0A9W8EA53_9FUNG</name>
<dbReference type="InterPro" id="IPR010935">
    <property type="entry name" value="SMC_hinge"/>
</dbReference>
<keyword evidence="10" id="KW-0131">Cell cycle</keyword>
<dbReference type="EMBL" id="JANBPY010000032">
    <property type="protein sequence ID" value="KAJ1969692.1"/>
    <property type="molecule type" value="Genomic_DNA"/>
</dbReference>
<evidence type="ECO:0000256" key="11">
    <source>
        <dbReference type="PIRNR" id="PIRNR005719"/>
    </source>
</evidence>
<dbReference type="GO" id="GO:0016887">
    <property type="term" value="F:ATP hydrolysis activity"/>
    <property type="evidence" value="ECO:0007669"/>
    <property type="project" value="InterPro"/>
</dbReference>
<proteinExistence type="inferred from homology"/>
<protein>
    <recommendedName>
        <fullName evidence="11">Structural maintenance of chromosomes protein</fullName>
    </recommendedName>
</protein>
<comment type="caution">
    <text evidence="15">The sequence shown here is derived from an EMBL/GenBank/DDBJ whole genome shotgun (WGS) entry which is preliminary data.</text>
</comment>
<gene>
    <name evidence="15" type="primary">SMC4</name>
    <name evidence="15" type="ORF">IWQ62_000467</name>
</gene>
<keyword evidence="4" id="KW-0547">Nucleotide-binding</keyword>
<dbReference type="Pfam" id="PF06470">
    <property type="entry name" value="SMC_hinge"/>
    <property type="match status" value="1"/>
</dbReference>
<dbReference type="PANTHER" id="PTHR18937">
    <property type="entry name" value="STRUCTURAL MAINTENANCE OF CHROMOSOMES SMC FAMILY MEMBER"/>
    <property type="match status" value="1"/>
</dbReference>
<dbReference type="SUPFAM" id="SSF52540">
    <property type="entry name" value="P-loop containing nucleoside triphosphate hydrolases"/>
    <property type="match status" value="1"/>
</dbReference>
<dbReference type="Gene3D" id="3.30.70.1620">
    <property type="match status" value="1"/>
</dbReference>
<evidence type="ECO:0000256" key="1">
    <source>
        <dbReference type="ARBA" id="ARBA00004123"/>
    </source>
</evidence>
<organism evidence="15 16">
    <name type="scientific">Dispira parvispora</name>
    <dbReference type="NCBI Taxonomy" id="1520584"/>
    <lineage>
        <taxon>Eukaryota</taxon>
        <taxon>Fungi</taxon>
        <taxon>Fungi incertae sedis</taxon>
        <taxon>Zoopagomycota</taxon>
        <taxon>Kickxellomycotina</taxon>
        <taxon>Dimargaritomycetes</taxon>
        <taxon>Dimargaritales</taxon>
        <taxon>Dimargaritaceae</taxon>
        <taxon>Dispira</taxon>
    </lineage>
</organism>
<evidence type="ECO:0000256" key="13">
    <source>
        <dbReference type="SAM" id="MobiDB-lite"/>
    </source>
</evidence>
<dbReference type="SUPFAM" id="SSF75553">
    <property type="entry name" value="Smc hinge domain"/>
    <property type="match status" value="1"/>
</dbReference>
<feature type="coiled-coil region" evidence="12">
    <location>
        <begin position="1073"/>
        <end position="1100"/>
    </location>
</feature>
<dbReference type="AlphaFoldDB" id="A0A9W8EA53"/>
<feature type="compositionally biased region" description="Polar residues" evidence="13">
    <location>
        <begin position="17"/>
        <end position="31"/>
    </location>
</feature>
<feature type="region of interest" description="Disordered" evidence="13">
    <location>
        <begin position="1"/>
        <end position="36"/>
    </location>
</feature>
<evidence type="ECO:0000256" key="6">
    <source>
        <dbReference type="ARBA" id="ARBA00022840"/>
    </source>
</evidence>
<reference evidence="15" key="1">
    <citation type="submission" date="2022-07" db="EMBL/GenBank/DDBJ databases">
        <title>Phylogenomic reconstructions and comparative analyses of Kickxellomycotina fungi.</title>
        <authorList>
            <person name="Reynolds N.K."/>
            <person name="Stajich J.E."/>
            <person name="Barry K."/>
            <person name="Grigoriev I.V."/>
            <person name="Crous P."/>
            <person name="Smith M.E."/>
        </authorList>
    </citation>
    <scope>NUCLEOTIDE SEQUENCE</scope>
    <source>
        <strain evidence="15">RSA 1196</strain>
    </source>
</reference>
<keyword evidence="3" id="KW-0132">Cell division</keyword>
<feature type="domain" description="SMC hinge" evidence="14">
    <location>
        <begin position="573"/>
        <end position="686"/>
    </location>
</feature>
<comment type="similarity">
    <text evidence="2">Belongs to the SMC family. SMC4 subfamily.</text>
</comment>
<dbReference type="Pfam" id="PF02463">
    <property type="entry name" value="SMC_N"/>
    <property type="match status" value="1"/>
</dbReference>
<accession>A0A9W8EA53</accession>
<dbReference type="GO" id="GO:0000796">
    <property type="term" value="C:condensin complex"/>
    <property type="evidence" value="ECO:0007669"/>
    <property type="project" value="TreeGrafter"/>
</dbReference>
<dbReference type="GO" id="GO:0007076">
    <property type="term" value="P:mitotic chromosome condensation"/>
    <property type="evidence" value="ECO:0007669"/>
    <property type="project" value="TreeGrafter"/>
</dbReference>
<dbReference type="Gene3D" id="1.20.1060.20">
    <property type="match status" value="1"/>
</dbReference>
<dbReference type="InterPro" id="IPR024704">
    <property type="entry name" value="SMC"/>
</dbReference>
<dbReference type="FunFam" id="3.40.50.300:FF:000481">
    <property type="entry name" value="Structural maintenance of chromosomes 4"/>
    <property type="match status" value="1"/>
</dbReference>
<dbReference type="Gene3D" id="3.40.50.300">
    <property type="entry name" value="P-loop containing nucleotide triphosphate hydrolases"/>
    <property type="match status" value="2"/>
</dbReference>
<evidence type="ECO:0000256" key="5">
    <source>
        <dbReference type="ARBA" id="ARBA00022776"/>
    </source>
</evidence>
<evidence type="ECO:0000256" key="10">
    <source>
        <dbReference type="ARBA" id="ARBA00023306"/>
    </source>
</evidence>
<dbReference type="PIRSF" id="PIRSF005719">
    <property type="entry name" value="SMC"/>
    <property type="match status" value="1"/>
</dbReference>
<dbReference type="GO" id="GO:0005634">
    <property type="term" value="C:nucleus"/>
    <property type="evidence" value="ECO:0007669"/>
    <property type="project" value="UniProtKB-SubCell"/>
</dbReference>
<evidence type="ECO:0000313" key="15">
    <source>
        <dbReference type="EMBL" id="KAJ1969692.1"/>
    </source>
</evidence>
<dbReference type="SMART" id="SM00968">
    <property type="entry name" value="SMC_hinge"/>
    <property type="match status" value="1"/>
</dbReference>
<dbReference type="PANTHER" id="PTHR18937:SF172">
    <property type="entry name" value="STRUCTURAL MAINTENANCE OF CHROMOSOMES PROTEIN"/>
    <property type="match status" value="1"/>
</dbReference>